<name>A0A167SZ61_9AGAM</name>
<organism evidence="1 2">
    <name type="scientific">Athelia psychrophila</name>
    <dbReference type="NCBI Taxonomy" id="1759441"/>
    <lineage>
        <taxon>Eukaryota</taxon>
        <taxon>Fungi</taxon>
        <taxon>Dikarya</taxon>
        <taxon>Basidiomycota</taxon>
        <taxon>Agaricomycotina</taxon>
        <taxon>Agaricomycetes</taxon>
        <taxon>Agaricomycetidae</taxon>
        <taxon>Atheliales</taxon>
        <taxon>Atheliaceae</taxon>
        <taxon>Athelia</taxon>
    </lineage>
</organism>
<sequence>MSTVIHISGKDGNAPVLLHALPSVTFPSRSTTSPASQSSSWYPFVVAHTACSSVCTNRPLYCSISASVPASAAHTRSRYFPPTAPAQVWLIGRTCWLVSTSMFATKAGAIGYSAWQGRAYREAEPHWKLPAVTRGQKTSSGTRLLAFPHTFFSFTSKCQLFPGAIPLASWDGETGPGSG</sequence>
<evidence type="ECO:0000313" key="1">
    <source>
        <dbReference type="EMBL" id="KZP02395.1"/>
    </source>
</evidence>
<evidence type="ECO:0000313" key="2">
    <source>
        <dbReference type="Proteomes" id="UP000076532"/>
    </source>
</evidence>
<dbReference type="Proteomes" id="UP000076532">
    <property type="component" value="Unassembled WGS sequence"/>
</dbReference>
<proteinExistence type="predicted"/>
<keyword evidence="2" id="KW-1185">Reference proteome</keyword>
<dbReference type="EMBL" id="KV418620">
    <property type="protein sequence ID" value="KZP02395.1"/>
    <property type="molecule type" value="Genomic_DNA"/>
</dbReference>
<reference evidence="1 2" key="1">
    <citation type="journal article" date="2016" name="Mol. Biol. Evol.">
        <title>Comparative Genomics of Early-Diverging Mushroom-Forming Fungi Provides Insights into the Origins of Lignocellulose Decay Capabilities.</title>
        <authorList>
            <person name="Nagy L.G."/>
            <person name="Riley R."/>
            <person name="Tritt A."/>
            <person name="Adam C."/>
            <person name="Daum C."/>
            <person name="Floudas D."/>
            <person name="Sun H."/>
            <person name="Yadav J.S."/>
            <person name="Pangilinan J."/>
            <person name="Larsson K.H."/>
            <person name="Matsuura K."/>
            <person name="Barry K."/>
            <person name="Labutti K."/>
            <person name="Kuo R."/>
            <person name="Ohm R.A."/>
            <person name="Bhattacharya S.S."/>
            <person name="Shirouzu T."/>
            <person name="Yoshinaga Y."/>
            <person name="Martin F.M."/>
            <person name="Grigoriev I.V."/>
            <person name="Hibbett D.S."/>
        </authorList>
    </citation>
    <scope>NUCLEOTIDE SEQUENCE [LARGE SCALE GENOMIC DNA]</scope>
    <source>
        <strain evidence="1 2">CBS 109695</strain>
    </source>
</reference>
<dbReference type="AlphaFoldDB" id="A0A167SZ61"/>
<gene>
    <name evidence="1" type="ORF">FIBSPDRAFT_61358</name>
</gene>
<accession>A0A167SZ61</accession>
<protein>
    <submittedName>
        <fullName evidence="1">Uncharacterized protein</fullName>
    </submittedName>
</protein>